<proteinExistence type="predicted"/>
<accession>A0AA95H719</accession>
<dbReference type="Proteomes" id="UP001300672">
    <property type="component" value="Chromosome"/>
</dbReference>
<dbReference type="AlphaFoldDB" id="A0AA95H719"/>
<organism evidence="1">
    <name type="scientific">Candidatus Thiocaldithrix dubininis</name>
    <dbReference type="NCBI Taxonomy" id="3080823"/>
    <lineage>
        <taxon>Bacteria</taxon>
        <taxon>Pseudomonadati</taxon>
        <taxon>Pseudomonadota</taxon>
        <taxon>Gammaproteobacteria</taxon>
        <taxon>Thiotrichales</taxon>
        <taxon>Thiotrichaceae</taxon>
        <taxon>Candidatus Thiocaldithrix</taxon>
    </lineage>
</organism>
<dbReference type="EMBL" id="CP124755">
    <property type="protein sequence ID" value="WGZ89434.1"/>
    <property type="molecule type" value="Genomic_DNA"/>
</dbReference>
<reference evidence="1" key="2">
    <citation type="submission" date="2023-04" db="EMBL/GenBank/DDBJ databases">
        <authorList>
            <person name="Beletskiy A.V."/>
            <person name="Mardanov A.V."/>
            <person name="Ravin N.V."/>
        </authorList>
    </citation>
    <scope>NUCLEOTIDE SEQUENCE</scope>
    <source>
        <strain evidence="1">GKL-01</strain>
    </source>
</reference>
<reference evidence="1" key="1">
    <citation type="journal article" date="2023" name="Int. J. Mol. Sci.">
        <title>Metagenomics Revealed a New Genus 'Candidatus Thiocaldithrix dubininis' gen. nov., sp. nov. and a New Species 'Candidatus Thiothrix putei' sp. nov. in the Family Thiotrichaceae, Some Members of Which Have Traits of Both Na+- and H+-Motive Energetics.</title>
        <authorList>
            <person name="Ravin N.V."/>
            <person name="Muntyan M.S."/>
            <person name="Smolyakov D.D."/>
            <person name="Rudenko T.S."/>
            <person name="Beletsky A.V."/>
            <person name="Mardanov A.V."/>
            <person name="Grabovich M.Y."/>
        </authorList>
    </citation>
    <scope>NUCLEOTIDE SEQUENCE</scope>
    <source>
        <strain evidence="1">GKL-01</strain>
    </source>
</reference>
<gene>
    <name evidence="1" type="ORF">QJT80_07900</name>
</gene>
<protein>
    <submittedName>
        <fullName evidence="1">Uncharacterized protein</fullName>
    </submittedName>
</protein>
<evidence type="ECO:0000313" key="1">
    <source>
        <dbReference type="EMBL" id="WGZ89434.1"/>
    </source>
</evidence>
<dbReference type="KEGG" id="tdu:QJT80_07900"/>
<name>A0AA95H719_9GAMM</name>
<sequence length="104" mass="11859">MTFYVNAWLNRPEPFVSLHNKQTGERIAFFDKNSVQACLDQGDFCLQDLCSNEPHALQDLVKCLLLKHCSQQLYDQVSQWVTSKKGASLPSRLTAKILPFQVCL</sequence>